<organism evidence="2 3">
    <name type="scientific">Colletotrichum scovillei</name>
    <dbReference type="NCBI Taxonomy" id="1209932"/>
    <lineage>
        <taxon>Eukaryota</taxon>
        <taxon>Fungi</taxon>
        <taxon>Dikarya</taxon>
        <taxon>Ascomycota</taxon>
        <taxon>Pezizomycotina</taxon>
        <taxon>Sordariomycetes</taxon>
        <taxon>Hypocreomycetidae</taxon>
        <taxon>Glomerellales</taxon>
        <taxon>Glomerellaceae</taxon>
        <taxon>Colletotrichum</taxon>
        <taxon>Colletotrichum acutatum species complex</taxon>
    </lineage>
</organism>
<accession>A0A9P7R1X5</accession>
<evidence type="ECO:0000313" key="2">
    <source>
        <dbReference type="EMBL" id="KAG7047970.1"/>
    </source>
</evidence>
<dbReference type="EMBL" id="JAESDN010000007">
    <property type="protein sequence ID" value="KAG7047970.1"/>
    <property type="molecule type" value="Genomic_DNA"/>
</dbReference>
<protein>
    <submittedName>
        <fullName evidence="2">Uncharacterized protein</fullName>
    </submittedName>
</protein>
<dbReference type="Proteomes" id="UP000699042">
    <property type="component" value="Unassembled WGS sequence"/>
</dbReference>
<feature type="region of interest" description="Disordered" evidence="1">
    <location>
        <begin position="50"/>
        <end position="75"/>
    </location>
</feature>
<evidence type="ECO:0000256" key="1">
    <source>
        <dbReference type="SAM" id="MobiDB-lite"/>
    </source>
</evidence>
<proteinExistence type="predicted"/>
<sequence>MVESGNADYIRVLGRKNFECSILVQIQGSMPRRGHRNRWRCFREHDTINFHGPARTATPLPPGQRPDTSSSFGLKQPKYSAQCYRAAVGSIGGR</sequence>
<dbReference type="AlphaFoldDB" id="A0A9P7R1X5"/>
<comment type="caution">
    <text evidence="2">The sequence shown here is derived from an EMBL/GenBank/DDBJ whole genome shotgun (WGS) entry which is preliminary data.</text>
</comment>
<evidence type="ECO:0000313" key="3">
    <source>
        <dbReference type="Proteomes" id="UP000699042"/>
    </source>
</evidence>
<name>A0A9P7R1X5_9PEZI</name>
<reference evidence="2" key="1">
    <citation type="submission" date="2021-05" db="EMBL/GenBank/DDBJ databases">
        <title>Comparative genomics of three Colletotrichum scovillei strains and genetic complementation revealed genes involved fungal growth and virulence on chili pepper.</title>
        <authorList>
            <person name="Hsieh D.-K."/>
            <person name="Chuang S.-C."/>
            <person name="Chen C.-Y."/>
            <person name="Chao Y.-T."/>
            <person name="Lu M.-Y.J."/>
            <person name="Lee M.-H."/>
            <person name="Shih M.-C."/>
        </authorList>
    </citation>
    <scope>NUCLEOTIDE SEQUENCE</scope>
    <source>
        <strain evidence="2">Coll-153</strain>
    </source>
</reference>
<gene>
    <name evidence="2" type="ORF">JMJ77_011308</name>
</gene>
<keyword evidence="3" id="KW-1185">Reference proteome</keyword>